<dbReference type="STRING" id="681398.PJIAN_1153"/>
<dbReference type="EMBL" id="BDCR01000001">
    <property type="protein sequence ID" value="GAT61573.1"/>
    <property type="molecule type" value="Genomic_DNA"/>
</dbReference>
<dbReference type="Pfam" id="PF00753">
    <property type="entry name" value="Lactamase_B"/>
    <property type="match status" value="1"/>
</dbReference>
<evidence type="ECO:0000259" key="1">
    <source>
        <dbReference type="Pfam" id="PF00753"/>
    </source>
</evidence>
<protein>
    <submittedName>
        <fullName evidence="2">7,8-dihydropterin-6-yl-methyl-4-(Beta-D-ribofuranosyl)aminobenzene 5'-phosphate synthase</fullName>
    </submittedName>
</protein>
<reference evidence="3" key="2">
    <citation type="journal article" date="2017" name="Genome Announc.">
        <title>Draft genome sequence of Paludibacter jiangxiensis NM7(T), a propionate-producing fermentative bacterium.</title>
        <authorList>
            <person name="Qiu Y.-L."/>
            <person name="Tourlousse D.M."/>
            <person name="Matsuura N."/>
            <person name="Ohashi A."/>
            <person name="Sekiguchi Y."/>
        </authorList>
    </citation>
    <scope>NUCLEOTIDE SEQUENCE [LARGE SCALE GENOMIC DNA]</scope>
    <source>
        <strain evidence="3">NM7</strain>
    </source>
</reference>
<dbReference type="InterPro" id="IPR041712">
    <property type="entry name" value="DHPS-like_MBL-fold"/>
</dbReference>
<dbReference type="Proteomes" id="UP000076586">
    <property type="component" value="Unassembled WGS sequence"/>
</dbReference>
<reference evidence="3" key="1">
    <citation type="submission" date="2016-04" db="EMBL/GenBank/DDBJ databases">
        <title>Draft genome sequence of Paludibacter jiangxiensis strain NM7.</title>
        <authorList>
            <person name="Qiu Y."/>
            <person name="Matsuura N."/>
            <person name="Ohashi A."/>
            <person name="Tourlousse M.D."/>
            <person name="Sekiguchi Y."/>
        </authorList>
    </citation>
    <scope>NUCLEOTIDE SEQUENCE [LARGE SCALE GENOMIC DNA]</scope>
    <source>
        <strain evidence="3">NM7</strain>
    </source>
</reference>
<sequence>MKITTLIENTKPEGTSFAIGHGLGLYVETNGLKLLFDNGPDDSFVQNASLLGIDLAEVDLYVLSHAHYDHGGGLRTFLSMNDKATVWLSEFASDQCYSVGRTPEPRYIGIDPKLFEEYGERLCFVTNEASINDSICLFSVHDFNTFRPRFNSLLYTKRSGEMTRDDFRHELVMAITENGQNTIFTGCAHSGILNMVRTVQEKMPDTPVHAVVGGFHLLNTATKALGEAPETVRKLAEELEKTGVDKILTGHCTGTEGFELLRAVLGDKIEALSTGKVFEI</sequence>
<dbReference type="CDD" id="cd07713">
    <property type="entry name" value="DHPS-like_MBL-fold"/>
    <property type="match status" value="1"/>
</dbReference>
<keyword evidence="3" id="KW-1185">Reference proteome</keyword>
<evidence type="ECO:0000313" key="2">
    <source>
        <dbReference type="EMBL" id="GAT61573.1"/>
    </source>
</evidence>
<dbReference type="InterPro" id="IPR001279">
    <property type="entry name" value="Metallo-B-lactamas"/>
</dbReference>
<dbReference type="InterPro" id="IPR052926">
    <property type="entry name" value="Metallo-beta-lactamase_dom"/>
</dbReference>
<gene>
    <name evidence="2" type="ORF">PJIAN_1153</name>
</gene>
<comment type="caution">
    <text evidence="2">The sequence shown here is derived from an EMBL/GenBank/DDBJ whole genome shotgun (WGS) entry which is preliminary data.</text>
</comment>
<dbReference type="RefSeq" id="WP_068701130.1">
    <property type="nucleotide sequence ID" value="NZ_BDCR01000001.1"/>
</dbReference>
<dbReference type="InterPro" id="IPR036866">
    <property type="entry name" value="RibonucZ/Hydroxyglut_hydro"/>
</dbReference>
<dbReference type="Gene3D" id="3.60.15.10">
    <property type="entry name" value="Ribonuclease Z/Hydroxyacylglutathione hydrolase-like"/>
    <property type="match status" value="1"/>
</dbReference>
<organism evidence="2 3">
    <name type="scientific">Paludibacter jiangxiensis</name>
    <dbReference type="NCBI Taxonomy" id="681398"/>
    <lineage>
        <taxon>Bacteria</taxon>
        <taxon>Pseudomonadati</taxon>
        <taxon>Bacteroidota</taxon>
        <taxon>Bacteroidia</taxon>
        <taxon>Bacteroidales</taxon>
        <taxon>Paludibacteraceae</taxon>
        <taxon>Paludibacter</taxon>
    </lineage>
</organism>
<name>A0A170Y7J8_9BACT</name>
<feature type="domain" description="Metallo-beta-lactamase" evidence="1">
    <location>
        <begin position="26"/>
        <end position="90"/>
    </location>
</feature>
<dbReference type="AlphaFoldDB" id="A0A170Y7J8"/>
<dbReference type="PANTHER" id="PTHR13754">
    <property type="entry name" value="METALLO-BETA-LACTAMASE SUPERFAMILY PROTEIN"/>
    <property type="match status" value="1"/>
</dbReference>
<dbReference type="OrthoDB" id="9803916at2"/>
<accession>A0A170Y7J8</accession>
<proteinExistence type="predicted"/>
<dbReference type="GO" id="GO:0016740">
    <property type="term" value="F:transferase activity"/>
    <property type="evidence" value="ECO:0007669"/>
    <property type="project" value="TreeGrafter"/>
</dbReference>
<dbReference type="PANTHER" id="PTHR13754:SF13">
    <property type="entry name" value="METALLO-BETA-LACTAMASE SUPERFAMILY PROTEIN (AFU_ORTHOLOGUE AFUA_3G07630)"/>
    <property type="match status" value="1"/>
</dbReference>
<evidence type="ECO:0000313" key="3">
    <source>
        <dbReference type="Proteomes" id="UP000076586"/>
    </source>
</evidence>
<dbReference type="SUPFAM" id="SSF56281">
    <property type="entry name" value="Metallo-hydrolase/oxidoreductase"/>
    <property type="match status" value="1"/>
</dbReference>